<evidence type="ECO:0000313" key="7">
    <source>
        <dbReference type="Proteomes" id="UP001596548"/>
    </source>
</evidence>
<dbReference type="InterPro" id="IPR036962">
    <property type="entry name" value="Glyco_hydro_3_N_sf"/>
</dbReference>
<dbReference type="Gene3D" id="3.20.20.300">
    <property type="entry name" value="Glycoside hydrolase, family 3, N-terminal domain"/>
    <property type="match status" value="1"/>
</dbReference>
<dbReference type="SMART" id="SM01217">
    <property type="entry name" value="Fn3_like"/>
    <property type="match status" value="1"/>
</dbReference>
<dbReference type="Gene3D" id="3.40.50.1700">
    <property type="entry name" value="Glycoside hydrolase family 3 C-terminal domain"/>
    <property type="match status" value="1"/>
</dbReference>
<accession>A0ABW2HLQ6</accession>
<dbReference type="InterPro" id="IPR002772">
    <property type="entry name" value="Glyco_hydro_3_C"/>
</dbReference>
<dbReference type="InterPro" id="IPR003343">
    <property type="entry name" value="Big_2"/>
</dbReference>
<dbReference type="Pfam" id="PF14310">
    <property type="entry name" value="Fn3-like"/>
    <property type="match status" value="1"/>
</dbReference>
<dbReference type="RefSeq" id="WP_378963837.1">
    <property type="nucleotide sequence ID" value="NZ_JBHTBJ010000001.1"/>
</dbReference>
<dbReference type="PANTHER" id="PTHR42721">
    <property type="entry name" value="SUGAR HYDROLASE-RELATED"/>
    <property type="match status" value="1"/>
</dbReference>
<protein>
    <submittedName>
        <fullName evidence="6">Glycoside hydrolase family 3 C-terminal domain-containing protein</fullName>
    </submittedName>
</protein>
<dbReference type="Gene3D" id="2.60.40.1080">
    <property type="match status" value="1"/>
</dbReference>
<proteinExistence type="inferred from homology"/>
<evidence type="ECO:0000256" key="3">
    <source>
        <dbReference type="ARBA" id="ARBA00022801"/>
    </source>
</evidence>
<comment type="caution">
    <text evidence="6">The sequence shown here is derived from an EMBL/GenBank/DDBJ whole genome shotgun (WGS) entry which is preliminary data.</text>
</comment>
<evidence type="ECO:0000256" key="1">
    <source>
        <dbReference type="ARBA" id="ARBA00005336"/>
    </source>
</evidence>
<dbReference type="GO" id="GO:0016787">
    <property type="term" value="F:hydrolase activity"/>
    <property type="evidence" value="ECO:0007669"/>
    <property type="project" value="UniProtKB-KW"/>
</dbReference>
<dbReference type="InterPro" id="IPR001764">
    <property type="entry name" value="Glyco_hydro_3_N"/>
</dbReference>
<evidence type="ECO:0000256" key="2">
    <source>
        <dbReference type="ARBA" id="ARBA00022729"/>
    </source>
</evidence>
<keyword evidence="3 6" id="KW-0378">Hydrolase</keyword>
<feature type="region of interest" description="Disordered" evidence="4">
    <location>
        <begin position="1"/>
        <end position="20"/>
    </location>
</feature>
<gene>
    <name evidence="6" type="ORF">ACFQS1_00535</name>
</gene>
<dbReference type="Pfam" id="PF02368">
    <property type="entry name" value="Big_2"/>
    <property type="match status" value="1"/>
</dbReference>
<dbReference type="SUPFAM" id="SSF52279">
    <property type="entry name" value="Beta-D-glucan exohydrolase, C-terminal domain"/>
    <property type="match status" value="1"/>
</dbReference>
<feature type="region of interest" description="Disordered" evidence="4">
    <location>
        <begin position="1109"/>
        <end position="1149"/>
    </location>
</feature>
<dbReference type="Pfam" id="PF01915">
    <property type="entry name" value="Glyco_hydro_3_C"/>
    <property type="match status" value="1"/>
</dbReference>
<dbReference type="InterPro" id="IPR036881">
    <property type="entry name" value="Glyco_hydro_3_C_sf"/>
</dbReference>
<organism evidence="6 7">
    <name type="scientific">Paractinoplanes rhizophilus</name>
    <dbReference type="NCBI Taxonomy" id="1416877"/>
    <lineage>
        <taxon>Bacteria</taxon>
        <taxon>Bacillati</taxon>
        <taxon>Actinomycetota</taxon>
        <taxon>Actinomycetes</taxon>
        <taxon>Micromonosporales</taxon>
        <taxon>Micromonosporaceae</taxon>
        <taxon>Paractinoplanes</taxon>
    </lineage>
</organism>
<name>A0ABW2HLQ6_9ACTN</name>
<feature type="compositionally biased region" description="Polar residues" evidence="4">
    <location>
        <begin position="1119"/>
        <end position="1129"/>
    </location>
</feature>
<dbReference type="SUPFAM" id="SSF49373">
    <property type="entry name" value="Invasin/intimin cell-adhesion fragments"/>
    <property type="match status" value="1"/>
</dbReference>
<dbReference type="PANTHER" id="PTHR42721:SF3">
    <property type="entry name" value="BETA-D-XYLOSIDASE 5-RELATED"/>
    <property type="match status" value="1"/>
</dbReference>
<dbReference type="InterPro" id="IPR026891">
    <property type="entry name" value="Fn3-like"/>
</dbReference>
<keyword evidence="7" id="KW-1185">Reference proteome</keyword>
<feature type="region of interest" description="Disordered" evidence="4">
    <location>
        <begin position="316"/>
        <end position="335"/>
    </location>
</feature>
<dbReference type="Proteomes" id="UP001596548">
    <property type="component" value="Unassembled WGS sequence"/>
</dbReference>
<evidence type="ECO:0000313" key="6">
    <source>
        <dbReference type="EMBL" id="MFC7272450.1"/>
    </source>
</evidence>
<reference evidence="7" key="1">
    <citation type="journal article" date="2019" name="Int. J. Syst. Evol. Microbiol.">
        <title>The Global Catalogue of Microorganisms (GCM) 10K type strain sequencing project: providing services to taxonomists for standard genome sequencing and annotation.</title>
        <authorList>
            <consortium name="The Broad Institute Genomics Platform"/>
            <consortium name="The Broad Institute Genome Sequencing Center for Infectious Disease"/>
            <person name="Wu L."/>
            <person name="Ma J."/>
        </authorList>
    </citation>
    <scope>NUCLEOTIDE SEQUENCE [LARGE SCALE GENOMIC DNA]</scope>
    <source>
        <strain evidence="7">XZYJT-10</strain>
    </source>
</reference>
<dbReference type="Pfam" id="PF00933">
    <property type="entry name" value="Glyco_hydro_3"/>
    <property type="match status" value="1"/>
</dbReference>
<comment type="similarity">
    <text evidence="1">Belongs to the glycosyl hydrolase 3 family.</text>
</comment>
<feature type="domain" description="Fibronectin type III-like" evidence="5">
    <location>
        <begin position="813"/>
        <end position="885"/>
    </location>
</feature>
<dbReference type="EMBL" id="JBHTBJ010000001">
    <property type="protein sequence ID" value="MFC7272450.1"/>
    <property type="molecule type" value="Genomic_DNA"/>
</dbReference>
<dbReference type="Gene3D" id="2.60.40.10">
    <property type="entry name" value="Immunoglobulins"/>
    <property type="match status" value="1"/>
</dbReference>
<sequence length="1149" mass="120971">MVKTGSVPPRRKGHGRGSRSPGRGFLAFGLAWAVAVGSLGGFVRPAPASAGGTPAYRNTSLPFSVRAADLVSRMTLEEKYDQLIAMQPHATWRPKPTAIERLGVKSYGYWAEANHGIYFPTVPGNNNYTQYPQSTSIASTWNPAITREIAGGIADEARVTYNTSCPPGVANPGPVGGACHGLTYWSPNQNLNRDPRWGRADESYTEDPYLAGQVAGAFVTGLQGDTVSRPDTIPTRAHDYVQAVATPKHYLANNSEANRNFGTSNFTERSMHEYFLPPFGASAGKAGARSLMAAYNALSVVEDYTRDYPSAASYPTRWSPRDNATPGGTPGTPAAASRYSLETMLRRSYGFDGYVVSDCDAITRVYGTGTQGHSWQPVQLGGQMQISKTLGNAWALKAGTDLDCSGGDYPTATGLPAAQSQGFISEADVDIALVRAFTARFQLGEFDPVASVPWNSESYSLSAAGDPDVKLASPAHRAVAHESALEAPVLLKNAGRTLPFAGAATGKTVALGHVDSLNAFQSGSYSGPTAVNTTFAQALAERTGSSASAVTAGSTTPFLSSHLAAFPDVLNADGTAITTSVCASSPCDPVTDAATAEYQISQADNVVVVVGHRNNDGGEGTDRATVVMPRMQAELIRDSIAPLARKYGKKIVVWIQAKTMVDVSAFKDLPSVGAIVWSSFNGMYQGKAMAELLFNDAVTLEDGRAAVANFSGKLPLTWYSDVDAQLGPAAAPDRAIEDYRMTKAEGAKCGRTYLYYQVGPGCAAPHYVFGQGLSYSPFVYGAPRLSSSKITPDDAVTVSVPVSNRFANRPGKAVVEVYARAPKGADGNQRPLKQLKGFVKSGLIAGTSQRVKVTIGAGDLWFWDDVKHRKVFPTGEWTILAGPSSADADLKSVSLRVTGHRTAGVEVVSAQPDGTELSLDTPDNRINAQLSVTRHDMTFWDLSDRALKVKYTSSNPAVATVDASGSVKPVTEGAVLITAKATANRESKSATFPVVVTSGAPDATGSAFPNAYTSRVDFGDRKMTLDQASSGTKLSASVVPADPATTYSYQIAPMDTNTAGASVTPSGVLTAARTGHVRVTVTATSAGVQTSESALVTITPRCRFRGHAQDQRVGRVSGGASTATISNDSGWREQRSGIVASGRPGRGSG</sequence>
<dbReference type="InterPro" id="IPR044993">
    <property type="entry name" value="BXL"/>
</dbReference>
<evidence type="ECO:0000256" key="4">
    <source>
        <dbReference type="SAM" id="MobiDB-lite"/>
    </source>
</evidence>
<keyword evidence="2" id="KW-0732">Signal</keyword>
<dbReference type="InterPro" id="IPR013783">
    <property type="entry name" value="Ig-like_fold"/>
</dbReference>
<dbReference type="InterPro" id="IPR017853">
    <property type="entry name" value="GH"/>
</dbReference>
<evidence type="ECO:0000259" key="5">
    <source>
        <dbReference type="SMART" id="SM01217"/>
    </source>
</evidence>
<dbReference type="InterPro" id="IPR008964">
    <property type="entry name" value="Invasin/intimin_cell_adhesion"/>
</dbReference>
<dbReference type="SUPFAM" id="SSF51445">
    <property type="entry name" value="(Trans)glycosidases"/>
    <property type="match status" value="1"/>
</dbReference>
<feature type="compositionally biased region" description="Low complexity" evidence="4">
    <location>
        <begin position="324"/>
        <end position="335"/>
    </location>
</feature>